<protein>
    <recommendedName>
        <fullName evidence="4">Zinc-type alcohol dehydrogenase-like protein</fullName>
    </recommendedName>
</protein>
<gene>
    <name evidence="6" type="ORF">GRFL_3265</name>
</gene>
<evidence type="ECO:0000256" key="3">
    <source>
        <dbReference type="ARBA" id="ARBA00023002"/>
    </source>
</evidence>
<organism evidence="6 7">
    <name type="scientific">Christiangramia flava JLT2011</name>
    <dbReference type="NCBI Taxonomy" id="1229726"/>
    <lineage>
        <taxon>Bacteria</taxon>
        <taxon>Pseudomonadati</taxon>
        <taxon>Bacteroidota</taxon>
        <taxon>Flavobacteriia</taxon>
        <taxon>Flavobacteriales</taxon>
        <taxon>Flavobacteriaceae</taxon>
        <taxon>Christiangramia</taxon>
    </lineage>
</organism>
<dbReference type="SUPFAM" id="SSF51735">
    <property type="entry name" value="NAD(P)-binding Rossmann-fold domains"/>
    <property type="match status" value="1"/>
</dbReference>
<keyword evidence="1 4" id="KW-0479">Metal-binding</keyword>
<dbReference type="InterPro" id="IPR014182">
    <property type="entry name" value="ADH_Zn_typ-1"/>
</dbReference>
<dbReference type="RefSeq" id="WP_083645569.1">
    <property type="nucleotide sequence ID" value="NZ_AMRU01000004.1"/>
</dbReference>
<sequence>MKAVGFKKSLPIEEENSFIEFETEQPRPEPKDILVRIQAVSVNPVDYKIRQSAAKEALDTPKIIGWDAAGIVEDVGAEVTMFQKGDEVWYSGDLTRPGCNAEYQVVDERLVSLKPKNLNWQEAAAMPLTTLTAWECIFDRMHISRDSGEDKNILIIGGAGGVGSIAIQLLKKLTKLEVIATASRKETADWCKEIGADKVVNHYELDKELPEENSIDYILNFADTSGHWENMARLIAPEGAISCVVNTTKKVDLNLLKNKSVSFHWELMFTRPKFQTSSRIRQHEILDETRKLFESGQLKTTLEKHFEGLKAETFKEVHKLQESGESIGKNVIVF</sequence>
<dbReference type="SMART" id="SM00829">
    <property type="entry name" value="PKS_ER"/>
    <property type="match status" value="1"/>
</dbReference>
<evidence type="ECO:0000313" key="7">
    <source>
        <dbReference type="Proteomes" id="UP000186230"/>
    </source>
</evidence>
<dbReference type="InterPro" id="IPR002364">
    <property type="entry name" value="Quin_OxRdtase/zeta-crystal_CS"/>
</dbReference>
<dbReference type="PANTHER" id="PTHR11695">
    <property type="entry name" value="ALCOHOL DEHYDROGENASE RELATED"/>
    <property type="match status" value="1"/>
</dbReference>
<dbReference type="OrthoDB" id="9787435at2"/>
<dbReference type="Gene3D" id="3.90.180.10">
    <property type="entry name" value="Medium-chain alcohol dehydrogenases, catalytic domain"/>
    <property type="match status" value="1"/>
</dbReference>
<dbReference type="GO" id="GO:0008270">
    <property type="term" value="F:zinc ion binding"/>
    <property type="evidence" value="ECO:0007669"/>
    <property type="project" value="InterPro"/>
</dbReference>
<dbReference type="SUPFAM" id="SSF50129">
    <property type="entry name" value="GroES-like"/>
    <property type="match status" value="1"/>
</dbReference>
<dbReference type="STRING" id="1229726.GRFL_3265"/>
<dbReference type="InterPro" id="IPR011032">
    <property type="entry name" value="GroES-like_sf"/>
</dbReference>
<dbReference type="PANTHER" id="PTHR11695:SF294">
    <property type="entry name" value="RETICULON-4-INTERACTING PROTEIN 1, MITOCHONDRIAL"/>
    <property type="match status" value="1"/>
</dbReference>
<dbReference type="InterPro" id="IPR050700">
    <property type="entry name" value="YIM1/Zinc_Alcohol_DH_Fams"/>
</dbReference>
<proteinExistence type="inferred from homology"/>
<evidence type="ECO:0000256" key="2">
    <source>
        <dbReference type="ARBA" id="ARBA00022833"/>
    </source>
</evidence>
<dbReference type="GO" id="GO:0016491">
    <property type="term" value="F:oxidoreductase activity"/>
    <property type="evidence" value="ECO:0007669"/>
    <property type="project" value="UniProtKB-KW"/>
</dbReference>
<dbReference type="CDD" id="cd08252">
    <property type="entry name" value="AL_MDR"/>
    <property type="match status" value="1"/>
</dbReference>
<feature type="domain" description="Enoyl reductase (ER)" evidence="5">
    <location>
        <begin position="16"/>
        <end position="332"/>
    </location>
</feature>
<dbReference type="InterPro" id="IPR020843">
    <property type="entry name" value="ER"/>
</dbReference>
<evidence type="ECO:0000313" key="6">
    <source>
        <dbReference type="EMBL" id="APU69989.1"/>
    </source>
</evidence>
<dbReference type="Pfam" id="PF13602">
    <property type="entry name" value="ADH_zinc_N_2"/>
    <property type="match status" value="1"/>
</dbReference>
<comment type="similarity">
    <text evidence="4">Belongs to the zinc-containing alcohol dehydrogenase family. Quinone oxidoreductase subfamily.</text>
</comment>
<dbReference type="Gene3D" id="3.40.50.720">
    <property type="entry name" value="NAD(P)-binding Rossmann-like Domain"/>
    <property type="match status" value="1"/>
</dbReference>
<evidence type="ECO:0000259" key="5">
    <source>
        <dbReference type="SMART" id="SM00829"/>
    </source>
</evidence>
<name>A0A1L7I8T3_9FLAO</name>
<evidence type="ECO:0000256" key="4">
    <source>
        <dbReference type="RuleBase" id="RU364000"/>
    </source>
</evidence>
<dbReference type="AlphaFoldDB" id="A0A1L7I8T3"/>
<dbReference type="InterPro" id="IPR036291">
    <property type="entry name" value="NAD(P)-bd_dom_sf"/>
</dbReference>
<evidence type="ECO:0000256" key="1">
    <source>
        <dbReference type="ARBA" id="ARBA00022723"/>
    </source>
</evidence>
<dbReference type="Proteomes" id="UP000186230">
    <property type="component" value="Chromosome"/>
</dbReference>
<keyword evidence="3 4" id="KW-0560">Oxidoreductase</keyword>
<dbReference type="NCBIfam" id="TIGR02817">
    <property type="entry name" value="adh_fam_1"/>
    <property type="match status" value="1"/>
</dbReference>
<dbReference type="PROSITE" id="PS01162">
    <property type="entry name" value="QOR_ZETA_CRYSTAL"/>
    <property type="match status" value="1"/>
</dbReference>
<keyword evidence="7" id="KW-1185">Reference proteome</keyword>
<dbReference type="Pfam" id="PF08240">
    <property type="entry name" value="ADH_N"/>
    <property type="match status" value="1"/>
</dbReference>
<dbReference type="KEGG" id="gfl:GRFL_3265"/>
<keyword evidence="2 4" id="KW-0862">Zinc</keyword>
<dbReference type="InterPro" id="IPR013154">
    <property type="entry name" value="ADH-like_N"/>
</dbReference>
<reference evidence="6 7" key="1">
    <citation type="submission" date="2016-07" db="EMBL/GenBank/DDBJ databases">
        <title>Multi-omics approach to identify versatile polysaccharide utilization systems of a marine flavobacterium Gramella flava.</title>
        <authorList>
            <person name="Tang K."/>
        </authorList>
    </citation>
    <scope>NUCLEOTIDE SEQUENCE [LARGE SCALE GENOMIC DNA]</scope>
    <source>
        <strain evidence="6 7">JLT2011</strain>
    </source>
</reference>
<accession>A0A1L7I8T3</accession>
<dbReference type="EMBL" id="CP016359">
    <property type="protein sequence ID" value="APU69989.1"/>
    <property type="molecule type" value="Genomic_DNA"/>
</dbReference>